<sequence length="136" mass="15180">MENNPREFRIRDVHSVFIKGTIVQFERAGTESAIKKARRRYITSARTQGHYVLSVCVRRRRILTCARAARPTYSSAELAGTATASVCLTCVFSVWIGHTEGKQVVEAKPARPRPPPRADAPTDYTSQVHVDAPEDL</sequence>
<keyword evidence="3" id="KW-1185">Reference proteome</keyword>
<gene>
    <name evidence="2" type="ORF">PLXY2_LOCUS12625</name>
</gene>
<feature type="region of interest" description="Disordered" evidence="1">
    <location>
        <begin position="105"/>
        <end position="136"/>
    </location>
</feature>
<evidence type="ECO:0000313" key="3">
    <source>
        <dbReference type="Proteomes" id="UP000653454"/>
    </source>
</evidence>
<comment type="caution">
    <text evidence="2">The sequence shown here is derived from an EMBL/GenBank/DDBJ whole genome shotgun (WGS) entry which is preliminary data.</text>
</comment>
<dbReference type="AlphaFoldDB" id="A0A8S4G4L5"/>
<accession>A0A8S4G4L5</accession>
<dbReference type="Proteomes" id="UP000653454">
    <property type="component" value="Unassembled WGS sequence"/>
</dbReference>
<dbReference type="EMBL" id="CAJHNJ030000077">
    <property type="protein sequence ID" value="CAG9134397.1"/>
    <property type="molecule type" value="Genomic_DNA"/>
</dbReference>
<proteinExistence type="predicted"/>
<evidence type="ECO:0000313" key="2">
    <source>
        <dbReference type="EMBL" id="CAG9134397.1"/>
    </source>
</evidence>
<name>A0A8S4G4L5_PLUXY</name>
<organism evidence="2 3">
    <name type="scientific">Plutella xylostella</name>
    <name type="common">Diamondback moth</name>
    <name type="synonym">Plutella maculipennis</name>
    <dbReference type="NCBI Taxonomy" id="51655"/>
    <lineage>
        <taxon>Eukaryota</taxon>
        <taxon>Metazoa</taxon>
        <taxon>Ecdysozoa</taxon>
        <taxon>Arthropoda</taxon>
        <taxon>Hexapoda</taxon>
        <taxon>Insecta</taxon>
        <taxon>Pterygota</taxon>
        <taxon>Neoptera</taxon>
        <taxon>Endopterygota</taxon>
        <taxon>Lepidoptera</taxon>
        <taxon>Glossata</taxon>
        <taxon>Ditrysia</taxon>
        <taxon>Yponomeutoidea</taxon>
        <taxon>Plutellidae</taxon>
        <taxon>Plutella</taxon>
    </lineage>
</organism>
<protein>
    <submittedName>
        <fullName evidence="2">(diamondback moth) hypothetical protein</fullName>
    </submittedName>
</protein>
<reference evidence="2" key="1">
    <citation type="submission" date="2020-11" db="EMBL/GenBank/DDBJ databases">
        <authorList>
            <person name="Whiteford S."/>
        </authorList>
    </citation>
    <scope>NUCLEOTIDE SEQUENCE</scope>
</reference>
<evidence type="ECO:0000256" key="1">
    <source>
        <dbReference type="SAM" id="MobiDB-lite"/>
    </source>
</evidence>